<dbReference type="OrthoDB" id="9805535at2"/>
<dbReference type="PANTHER" id="PTHR34301">
    <property type="entry name" value="DNA-BINDING PROTEIN-RELATED"/>
    <property type="match status" value="1"/>
</dbReference>
<dbReference type="AlphaFoldDB" id="A0A1X7J4Q5"/>
<name>A0A1X7J4Q5_9BACT</name>
<proteinExistence type="predicted"/>
<evidence type="ECO:0000313" key="2">
    <source>
        <dbReference type="Proteomes" id="UP000193804"/>
    </source>
</evidence>
<reference evidence="2" key="1">
    <citation type="submission" date="2017-04" db="EMBL/GenBank/DDBJ databases">
        <authorList>
            <person name="Varghese N."/>
            <person name="Submissions S."/>
        </authorList>
    </citation>
    <scope>NUCLEOTIDE SEQUENCE [LARGE SCALE GENOMIC DNA]</scope>
    <source>
        <strain evidence="2">DSM 4125</strain>
    </source>
</reference>
<protein>
    <submittedName>
        <fullName evidence="1">Uncharacterized protein</fullName>
    </submittedName>
</protein>
<dbReference type="Proteomes" id="UP000193804">
    <property type="component" value="Unassembled WGS sequence"/>
</dbReference>
<dbReference type="InterPro" id="IPR027417">
    <property type="entry name" value="P-loop_NTPase"/>
</dbReference>
<dbReference type="Gene3D" id="3.40.50.300">
    <property type="entry name" value="P-loop containing nucleotide triphosphate hydrolases"/>
    <property type="match status" value="1"/>
</dbReference>
<sequence length="369" mass="42955">MKNDLVSLIDEKTELIERISLFDNVVIIAPYNFEKESLINYSIQKASVEKKIVSISLNMLFSVSEDEFLCKYASEILNSLKAISKDSLESYLRTMSSLEIFYNIEATENASYKISVSACTAPFSTLQKEEILNLPEKIAKEKKIDLLICLSEFQSVLSWNKIKPSFLDLFHEIAKRQNHVRYCISGSHIYQMNKLFGNKNSLLYKFGHITYLEPIAKEQFSDYISKSFKKVDKVIERDLISKILNVTERNPRYTEFLFSEVLKCNNKIISHEWVENCIEILLRRYIASYKSKLSQYNVNQRLFLIALSKSNGKKIYSLDFIRKSGLEYSAKLDKVKNSLLKEGTIYTISDKTIKFTDPLFKYWLAENFD</sequence>
<organism evidence="1 2">
    <name type="scientific">Marivirga sericea</name>
    <dbReference type="NCBI Taxonomy" id="1028"/>
    <lineage>
        <taxon>Bacteria</taxon>
        <taxon>Pseudomonadati</taxon>
        <taxon>Bacteroidota</taxon>
        <taxon>Cytophagia</taxon>
        <taxon>Cytophagales</taxon>
        <taxon>Marivirgaceae</taxon>
        <taxon>Marivirga</taxon>
    </lineage>
</organism>
<dbReference type="PANTHER" id="PTHR34301:SF8">
    <property type="entry name" value="ATPASE DOMAIN-CONTAINING PROTEIN"/>
    <property type="match status" value="1"/>
</dbReference>
<accession>A0A1X7J4Q5</accession>
<dbReference type="SUPFAM" id="SSF52540">
    <property type="entry name" value="P-loop containing nucleoside triphosphate hydrolases"/>
    <property type="match status" value="1"/>
</dbReference>
<dbReference type="EMBL" id="FXAW01000002">
    <property type="protein sequence ID" value="SMG22687.1"/>
    <property type="molecule type" value="Genomic_DNA"/>
</dbReference>
<evidence type="ECO:0000313" key="1">
    <source>
        <dbReference type="EMBL" id="SMG22687.1"/>
    </source>
</evidence>
<dbReference type="RefSeq" id="WP_085516254.1">
    <property type="nucleotide sequence ID" value="NZ_FXAW01000002.1"/>
</dbReference>
<gene>
    <name evidence="1" type="ORF">SAMN05661096_01290</name>
</gene>
<keyword evidence="2" id="KW-1185">Reference proteome</keyword>